<keyword evidence="6" id="KW-1185">Reference proteome</keyword>
<dbReference type="SMART" id="SM00256">
    <property type="entry name" value="FBOX"/>
    <property type="match status" value="1"/>
</dbReference>
<name>A0A8B8IMJ8_VANTA</name>
<feature type="domain" description="F-box" evidence="5">
    <location>
        <begin position="372"/>
        <end position="418"/>
    </location>
</feature>
<dbReference type="InterPro" id="IPR001810">
    <property type="entry name" value="F-box_dom"/>
</dbReference>
<evidence type="ECO:0000313" key="8">
    <source>
        <dbReference type="RefSeq" id="XP_026498353.2"/>
    </source>
</evidence>
<dbReference type="InterPro" id="IPR036047">
    <property type="entry name" value="F-box-like_dom_sf"/>
</dbReference>
<feature type="compositionally biased region" description="Acidic residues" evidence="4">
    <location>
        <begin position="241"/>
        <end position="252"/>
    </location>
</feature>
<dbReference type="CDD" id="cd22133">
    <property type="entry name" value="F-box_FBXW7"/>
    <property type="match status" value="1"/>
</dbReference>
<feature type="compositionally biased region" description="Low complexity" evidence="4">
    <location>
        <begin position="185"/>
        <end position="201"/>
    </location>
</feature>
<dbReference type="Pfam" id="PF12937">
    <property type="entry name" value="F-box-like"/>
    <property type="match status" value="1"/>
</dbReference>
<feature type="repeat" description="WD" evidence="3">
    <location>
        <begin position="481"/>
        <end position="506"/>
    </location>
</feature>
<dbReference type="RefSeq" id="XP_026498343.2">
    <property type="nucleotide sequence ID" value="XM_026642558.2"/>
</dbReference>
<protein>
    <submittedName>
        <fullName evidence="7 8">F-box/WD repeat-containing protein 7</fullName>
    </submittedName>
</protein>
<dbReference type="InterPro" id="IPR019775">
    <property type="entry name" value="WD40_repeat_CS"/>
</dbReference>
<feature type="repeat" description="WD" evidence="3">
    <location>
        <begin position="547"/>
        <end position="586"/>
    </location>
</feature>
<dbReference type="GO" id="GO:0043130">
    <property type="term" value="F:ubiquitin binding"/>
    <property type="evidence" value="ECO:0007669"/>
    <property type="project" value="TreeGrafter"/>
</dbReference>
<proteinExistence type="predicted"/>
<dbReference type="InterPro" id="IPR020472">
    <property type="entry name" value="WD40_PAC1"/>
</dbReference>
<evidence type="ECO:0000256" key="3">
    <source>
        <dbReference type="PROSITE-ProRule" id="PRU00221"/>
    </source>
</evidence>
<dbReference type="OMA" id="SNMMAND"/>
<dbReference type="PROSITE" id="PS50294">
    <property type="entry name" value="WD_REPEATS_REGION"/>
    <property type="match status" value="5"/>
</dbReference>
<feature type="repeat" description="WD" evidence="3">
    <location>
        <begin position="507"/>
        <end position="546"/>
    </location>
</feature>
<dbReference type="PROSITE" id="PS50082">
    <property type="entry name" value="WD_REPEATS_2"/>
    <property type="match status" value="7"/>
</dbReference>
<sequence length="803" mass="89115">MEPSCSHSKCDLYERKKISYENVETDCDNRLAEKSGDSCNVRQKIDDLEREDFEEENRMLKHCSSMIVDGEINAGARYSGNLSSANSSLASSSETISTLSNMITNDFSLPGCSKTDDCEGSNATIKNMIYSRTPLYSIVEPPPKKVDFMQKLLSSNLQEKKDFPKGKLYKGDLMEHSGDSDICEGSGQSGRSSSNASSSSSDSKEFTVPSTSNAEKLLGLDDSSKRNGSGSSKSSSYQYCDGDDDSDDDVNEESWCTCLSSHEDDDEEDEPEPDERLWRKRRYEPPRPQSAKKFCPDGSVVVGPGSEWPNIHANIALQSNNVQGPPELKQWLNRFQSWSNGEKIQAIDALINRCAASHVRYMMKAIEPLFQRDFISLLPKELALTVLGYLQPKDLLRAAQTCRYWRFLADDNLLWKEQCRRIGLTTLKKMPRSLPRCVSPWKAAYMRQSLIQDNWLHKPVNNPIVMRGHDEHVITCLQFYGNRILSGSDDTTLKVWSAITGKCLRTLVGHSGGVWSSQMVGDLVISGSTDRTLRVWNAKTGQCLKVLAGHTSTVRCMHLHQKRVVSGSRDATLRVWSIPDGRCLRVLVGHLAAVRCVQYDGKMVVSGAYDYFVKVWNPETGECLHTLAGHTNRVYSLQFDGVHVVSGSLDTSIRVWDVESGQLKHTLTGHQSLTSGMELHSNILVSGNADSTVKVWDITTGHCLHTLSGPNKHQSAVTCLQSSNRFVITSSDDGTVKLWDVRTGEFIRNLVELSSGGSGGVVWRIRASATKLICAVGSRNGTEETKLLVLDFDVPGACRKCDE</sequence>
<dbReference type="GeneID" id="113402337"/>
<reference evidence="7 8" key="1">
    <citation type="submission" date="2025-05" db="UniProtKB">
        <authorList>
            <consortium name="RefSeq"/>
        </authorList>
    </citation>
    <scope>IDENTIFICATION</scope>
    <source>
        <tissue evidence="7 8">Whole body</tissue>
    </source>
</reference>
<dbReference type="AlphaFoldDB" id="A0A8B8IMJ8"/>
<dbReference type="SMART" id="SM00320">
    <property type="entry name" value="WD40"/>
    <property type="match status" value="8"/>
</dbReference>
<dbReference type="Gene3D" id="1.20.1280.50">
    <property type="match status" value="1"/>
</dbReference>
<gene>
    <name evidence="7 8 9" type="primary">LOC113402337</name>
</gene>
<dbReference type="PRINTS" id="PR00320">
    <property type="entry name" value="GPROTEINBRPT"/>
</dbReference>
<feature type="repeat" description="WD" evidence="3">
    <location>
        <begin position="710"/>
        <end position="749"/>
    </location>
</feature>
<feature type="compositionally biased region" description="Acidic residues" evidence="4">
    <location>
        <begin position="263"/>
        <end position="273"/>
    </location>
</feature>
<dbReference type="GO" id="GO:0005737">
    <property type="term" value="C:cytoplasm"/>
    <property type="evidence" value="ECO:0007669"/>
    <property type="project" value="TreeGrafter"/>
</dbReference>
<dbReference type="InterPro" id="IPR001680">
    <property type="entry name" value="WD40_rpt"/>
</dbReference>
<dbReference type="PANTHER" id="PTHR19849:SF1">
    <property type="entry name" value="F-BOX_WD REPEAT-CONTAINING PROTEIN 7"/>
    <property type="match status" value="1"/>
</dbReference>
<feature type="repeat" description="WD" evidence="3">
    <location>
        <begin position="667"/>
        <end position="706"/>
    </location>
</feature>
<keyword evidence="1 3" id="KW-0853">WD repeat</keyword>
<feature type="compositionally biased region" description="Low complexity" evidence="4">
    <location>
        <begin position="226"/>
        <end position="236"/>
    </location>
</feature>
<evidence type="ECO:0000313" key="7">
    <source>
        <dbReference type="RefSeq" id="XP_026498343.2"/>
    </source>
</evidence>
<dbReference type="Pfam" id="PF00400">
    <property type="entry name" value="WD40"/>
    <property type="match status" value="7"/>
</dbReference>
<dbReference type="GO" id="GO:0010992">
    <property type="term" value="P:ubiquitin recycling"/>
    <property type="evidence" value="ECO:0007669"/>
    <property type="project" value="TreeGrafter"/>
</dbReference>
<dbReference type="RefSeq" id="XP_064076607.1">
    <property type="nucleotide sequence ID" value="XM_064220537.1"/>
</dbReference>
<dbReference type="PANTHER" id="PTHR19849">
    <property type="entry name" value="PHOSPHOLIPASE A-2-ACTIVATING PROTEIN"/>
    <property type="match status" value="1"/>
</dbReference>
<evidence type="ECO:0000256" key="4">
    <source>
        <dbReference type="SAM" id="MobiDB-lite"/>
    </source>
</evidence>
<feature type="region of interest" description="Disordered" evidence="4">
    <location>
        <begin position="179"/>
        <end position="298"/>
    </location>
</feature>
<dbReference type="CDD" id="cd00200">
    <property type="entry name" value="WD40"/>
    <property type="match status" value="1"/>
</dbReference>
<dbReference type="GO" id="GO:0005634">
    <property type="term" value="C:nucleus"/>
    <property type="evidence" value="ECO:0007669"/>
    <property type="project" value="TreeGrafter"/>
</dbReference>
<dbReference type="SUPFAM" id="SSF50978">
    <property type="entry name" value="WD40 repeat-like"/>
    <property type="match status" value="1"/>
</dbReference>
<dbReference type="OrthoDB" id="190105at2759"/>
<evidence type="ECO:0000256" key="1">
    <source>
        <dbReference type="ARBA" id="ARBA00022574"/>
    </source>
</evidence>
<dbReference type="InterPro" id="IPR015943">
    <property type="entry name" value="WD40/YVTN_repeat-like_dom_sf"/>
</dbReference>
<dbReference type="PROSITE" id="PS50181">
    <property type="entry name" value="FBOX"/>
    <property type="match status" value="1"/>
</dbReference>
<evidence type="ECO:0000259" key="5">
    <source>
        <dbReference type="PROSITE" id="PS50181"/>
    </source>
</evidence>
<dbReference type="PROSITE" id="PS00678">
    <property type="entry name" value="WD_REPEATS_1"/>
    <property type="match status" value="4"/>
</dbReference>
<evidence type="ECO:0000313" key="9">
    <source>
        <dbReference type="RefSeq" id="XP_064076607.1"/>
    </source>
</evidence>
<dbReference type="Proteomes" id="UP001652626">
    <property type="component" value="Chromosome Z"/>
</dbReference>
<dbReference type="Gene3D" id="2.130.10.10">
    <property type="entry name" value="YVTN repeat-like/Quinoprotein amine dehydrogenase"/>
    <property type="match status" value="1"/>
</dbReference>
<dbReference type="RefSeq" id="XP_026498353.2">
    <property type="nucleotide sequence ID" value="XM_026642568.2"/>
</dbReference>
<keyword evidence="2" id="KW-0677">Repeat</keyword>
<evidence type="ECO:0000313" key="6">
    <source>
        <dbReference type="Proteomes" id="UP001652626"/>
    </source>
</evidence>
<feature type="repeat" description="WD" evidence="3">
    <location>
        <begin position="587"/>
        <end position="626"/>
    </location>
</feature>
<accession>A0A8B8IMJ8</accession>
<dbReference type="GO" id="GO:0050793">
    <property type="term" value="P:regulation of developmental process"/>
    <property type="evidence" value="ECO:0007669"/>
    <property type="project" value="UniProtKB-ARBA"/>
</dbReference>
<feature type="repeat" description="WD" evidence="3">
    <location>
        <begin position="627"/>
        <end position="666"/>
    </location>
</feature>
<evidence type="ECO:0000256" key="2">
    <source>
        <dbReference type="ARBA" id="ARBA00022737"/>
    </source>
</evidence>
<dbReference type="GO" id="GO:0043161">
    <property type="term" value="P:proteasome-mediated ubiquitin-dependent protein catabolic process"/>
    <property type="evidence" value="ECO:0007669"/>
    <property type="project" value="TreeGrafter"/>
</dbReference>
<dbReference type="SUPFAM" id="SSF81383">
    <property type="entry name" value="F-box domain"/>
    <property type="match status" value="1"/>
</dbReference>
<organism evidence="6 7">
    <name type="scientific">Vanessa tameamea</name>
    <name type="common">Kamehameha butterfly</name>
    <dbReference type="NCBI Taxonomy" id="334116"/>
    <lineage>
        <taxon>Eukaryota</taxon>
        <taxon>Metazoa</taxon>
        <taxon>Ecdysozoa</taxon>
        <taxon>Arthropoda</taxon>
        <taxon>Hexapoda</taxon>
        <taxon>Insecta</taxon>
        <taxon>Pterygota</taxon>
        <taxon>Neoptera</taxon>
        <taxon>Endopterygota</taxon>
        <taxon>Lepidoptera</taxon>
        <taxon>Glossata</taxon>
        <taxon>Ditrysia</taxon>
        <taxon>Papilionoidea</taxon>
        <taxon>Nymphalidae</taxon>
        <taxon>Nymphalinae</taxon>
        <taxon>Vanessa</taxon>
    </lineage>
</organism>
<dbReference type="InterPro" id="IPR036322">
    <property type="entry name" value="WD40_repeat_dom_sf"/>
</dbReference>